<evidence type="ECO:0000313" key="2">
    <source>
        <dbReference type="EMBL" id="GFH59053.1"/>
    </source>
</evidence>
<name>A0AAD3D7B2_9STRA</name>
<dbReference type="AlphaFoldDB" id="A0AAD3D7B2"/>
<dbReference type="SUPFAM" id="SSF103657">
    <property type="entry name" value="BAR/IMD domain-like"/>
    <property type="match status" value="1"/>
</dbReference>
<protein>
    <recommendedName>
        <fullName evidence="4">PH domain-containing protein</fullName>
    </recommendedName>
</protein>
<organism evidence="2 3">
    <name type="scientific">Chaetoceros tenuissimus</name>
    <dbReference type="NCBI Taxonomy" id="426638"/>
    <lineage>
        <taxon>Eukaryota</taxon>
        <taxon>Sar</taxon>
        <taxon>Stramenopiles</taxon>
        <taxon>Ochrophyta</taxon>
        <taxon>Bacillariophyta</taxon>
        <taxon>Coscinodiscophyceae</taxon>
        <taxon>Chaetocerotophycidae</taxon>
        <taxon>Chaetocerotales</taxon>
        <taxon>Chaetocerotaceae</taxon>
        <taxon>Chaetoceros</taxon>
    </lineage>
</organism>
<accession>A0AAD3D7B2</accession>
<dbReference type="EMBL" id="BLLK01000062">
    <property type="protein sequence ID" value="GFH59053.1"/>
    <property type="molecule type" value="Genomic_DNA"/>
</dbReference>
<evidence type="ECO:0000256" key="1">
    <source>
        <dbReference type="SAM" id="MobiDB-lite"/>
    </source>
</evidence>
<proteinExistence type="predicted"/>
<evidence type="ECO:0000313" key="3">
    <source>
        <dbReference type="Proteomes" id="UP001054902"/>
    </source>
</evidence>
<feature type="compositionally biased region" description="Low complexity" evidence="1">
    <location>
        <begin position="64"/>
        <end position="79"/>
    </location>
</feature>
<dbReference type="InterPro" id="IPR027267">
    <property type="entry name" value="AH/BAR_dom_sf"/>
</dbReference>
<dbReference type="Proteomes" id="UP001054902">
    <property type="component" value="Unassembled WGS sequence"/>
</dbReference>
<comment type="caution">
    <text evidence="2">The sequence shown here is derived from an EMBL/GenBank/DDBJ whole genome shotgun (WGS) entry which is preliminary data.</text>
</comment>
<keyword evidence="3" id="KW-1185">Reference proteome</keyword>
<gene>
    <name evidence="2" type="ORF">CTEN210_15529</name>
</gene>
<feature type="region of interest" description="Disordered" evidence="1">
    <location>
        <begin position="1"/>
        <end position="107"/>
    </location>
</feature>
<evidence type="ECO:0008006" key="4">
    <source>
        <dbReference type="Google" id="ProtNLM"/>
    </source>
</evidence>
<reference evidence="2 3" key="1">
    <citation type="journal article" date="2021" name="Sci. Rep.">
        <title>The genome of the diatom Chaetoceros tenuissimus carries an ancient integrated fragment of an extant virus.</title>
        <authorList>
            <person name="Hongo Y."/>
            <person name="Kimura K."/>
            <person name="Takaki Y."/>
            <person name="Yoshida Y."/>
            <person name="Baba S."/>
            <person name="Kobayashi G."/>
            <person name="Nagasaki K."/>
            <person name="Hano T."/>
            <person name="Tomaru Y."/>
        </authorList>
    </citation>
    <scope>NUCLEOTIDE SEQUENCE [LARGE SCALE GENOMIC DNA]</scope>
    <source>
        <strain evidence="2 3">NIES-3715</strain>
    </source>
</reference>
<sequence length="643" mass="72141">MASAQSLRVRKPDPEPSFVPDDTPKSTSPTVQIQPTRPQLEPDADNMANGSTMPNAPPPPPPTVSSTSSQSASPQITQAKEAKPSKPPTDTVPVLKEPQSLDERRSEFHELRSYEAKRRSIYTSKLKSTEIYWRAFRDMMSKSYEETDRAENIVRGTLVANEAYANYLKASADDRIDYAGKPVDMRRGQSLKLDRMKKYTNLSGGSFYYGKELDKDQKLEKKQDNNNTSLEKSMELMNTSTSSFDGLPEDTVLKPLITAQLEMADAFLENINFVKDVTLTKITGLRKELEIEVSTLGALGDSTVFELKRAEEDVQKKWSAYYKLAAMIDMDFNAARKQKMNGKGSMNANTVTDVWLLEMQYRMSVAFLTTAWEKSSKELSTLFSGVKEVECNRRFRLRELLVLFMERAQKMWGAVPPLMDTVVEDLDATTADIKGFEKEVSEEIRTKAQELQSNGEGNIIDGEDPMNDPGLTGVPEIDKGFELQSPLLSGLLCKIDVIWRKSDKMMSVWKPCLAATTSDNYLHLFEIPPNANVITHTKPDEAFQSLVPPVVVPTEESIVEGTVLNTEAWFNHLVPGVSFDLKNSSISFNPQMGNSTFELSETLQGQTGFATRERKKIRKYSMRLNSSEEMVGWLLALRNLGAS</sequence>
<feature type="compositionally biased region" description="Polar residues" evidence="1">
    <location>
        <begin position="25"/>
        <end position="37"/>
    </location>
</feature>